<dbReference type="AlphaFoldDB" id="E1R290"/>
<dbReference type="InterPro" id="IPR015943">
    <property type="entry name" value="WD40/YVTN_repeat-like_dom_sf"/>
</dbReference>
<dbReference type="InterPro" id="IPR050505">
    <property type="entry name" value="WDR55/POC1"/>
</dbReference>
<gene>
    <name evidence="4" type="ordered locus">Spirs_2872</name>
</gene>
<dbReference type="EMBL" id="CP002116">
    <property type="protein sequence ID" value="ADK81975.1"/>
    <property type="molecule type" value="Genomic_DNA"/>
</dbReference>
<keyword evidence="5" id="KW-1185">Reference proteome</keyword>
<dbReference type="OrthoDB" id="366129at2"/>
<dbReference type="SUPFAM" id="SSF50978">
    <property type="entry name" value="WD40 repeat-like"/>
    <property type="match status" value="1"/>
</dbReference>
<keyword evidence="1 3" id="KW-0853">WD repeat</keyword>
<dbReference type="InterPro" id="IPR019775">
    <property type="entry name" value="WD40_repeat_CS"/>
</dbReference>
<dbReference type="InterPro" id="IPR036322">
    <property type="entry name" value="WD40_repeat_dom_sf"/>
</dbReference>
<dbReference type="Pfam" id="PF00400">
    <property type="entry name" value="WD40"/>
    <property type="match status" value="1"/>
</dbReference>
<dbReference type="PROSITE" id="PS50082">
    <property type="entry name" value="WD_REPEATS_2"/>
    <property type="match status" value="1"/>
</dbReference>
<accession>E1R290</accession>
<reference evidence="4 5" key="1">
    <citation type="journal article" date="2010" name="Stand. Genomic Sci.">
        <title>Complete genome sequence of Spirochaeta smaragdinae type strain (SEBR 4228).</title>
        <authorList>
            <person name="Mavromatis K."/>
            <person name="Yasawong M."/>
            <person name="Chertkov O."/>
            <person name="Lapidus A."/>
            <person name="Lucas S."/>
            <person name="Nolan M."/>
            <person name="Del Rio T.G."/>
            <person name="Tice H."/>
            <person name="Cheng J.F."/>
            <person name="Pitluck S."/>
            <person name="Liolios K."/>
            <person name="Ivanova N."/>
            <person name="Tapia R."/>
            <person name="Han C."/>
            <person name="Bruce D."/>
            <person name="Goodwin L."/>
            <person name="Pati A."/>
            <person name="Chen A."/>
            <person name="Palaniappan K."/>
            <person name="Land M."/>
            <person name="Hauser L."/>
            <person name="Chang Y.J."/>
            <person name="Jeffries C.D."/>
            <person name="Detter J.C."/>
            <person name="Rohde M."/>
            <person name="Brambilla E."/>
            <person name="Spring S."/>
            <person name="Goker M."/>
            <person name="Sikorski J."/>
            <person name="Woyke T."/>
            <person name="Bristow J."/>
            <person name="Eisen J.A."/>
            <person name="Markowitz V."/>
            <person name="Hugenholtz P."/>
            <person name="Klenk H.P."/>
            <person name="Kyrpides N.C."/>
        </authorList>
    </citation>
    <scope>NUCLEOTIDE SEQUENCE [LARGE SCALE GENOMIC DNA]</scope>
    <source>
        <strain evidence="5">DSM 11293 / JCM 15392 / SEBR 4228</strain>
    </source>
</reference>
<evidence type="ECO:0000256" key="2">
    <source>
        <dbReference type="ARBA" id="ARBA00022737"/>
    </source>
</evidence>
<dbReference type="eggNOG" id="COG2319">
    <property type="taxonomic scope" value="Bacteria"/>
</dbReference>
<dbReference type="SUPFAM" id="SSF50998">
    <property type="entry name" value="Quinoprotein alcohol dehydrogenase-like"/>
    <property type="match status" value="1"/>
</dbReference>
<sequence>MIRRISPFLFLTLVLILGSILQLPAEVTVRSSHTASISSMERRMDDNLLATASEDGSVKIWNTREGFLVSSIQASHLAIPKLAIHPKLPRVALVTTDGINTFRVELWDWETKEQIFSKKIEEIPLFIAFSPSGSLLIYAETDWQSLIFLNAEKGFEEHKIKEGFGIVSAVFITASEKTLLAYTPSGTLRYFDLSTGEAKANPIRTKSGLNQVQFTDDGLFLFGIEGNTLYAVSLVNGSIVSKQDIKGLLSISYDPDSSNIAVLSQQATETELSIFSIIRDSGSLRFEKRNLPIKTGRYIPHIISFRDEMLFSGDNEGEILLHQLYSGETVVFARPRIAAIADFDFSERGMLLSLKSGEMVLIESDLFSTNGNQASFFRTKSFNAPYNTAAGAVVLKDGSFLVFPTASAPAPLFRLDPSLGTFTRIGEVQNPVVEAGNADQEGNIILVEASGTVSILSPSGRKNLSQSSFGIRSAAKVSDTNIIAGRSNTGTLSSSLLKIDMQTGETVPVTNRDILVFRTTYNDITKSLYTLGYEERRGQLRTVLKSHGGHAFERESTLLTYPGEDPDASFVADPNGTDLYTSLGYSGVLLLKWDGFTSLERIEHIPRRLALHKNLLFSLNRDYSISMWSKNDGRALLTFYLFDDSNWAAVYEDGATFSSPEAKKLLHTK</sequence>
<proteinExistence type="predicted"/>
<feature type="repeat" description="WD" evidence="3">
    <location>
        <begin position="30"/>
        <end position="71"/>
    </location>
</feature>
<dbReference type="InterPro" id="IPR001680">
    <property type="entry name" value="WD40_rpt"/>
</dbReference>
<dbReference type="KEGG" id="ssm:Spirs_2872"/>
<evidence type="ECO:0000256" key="3">
    <source>
        <dbReference type="PROSITE-ProRule" id="PRU00221"/>
    </source>
</evidence>
<evidence type="ECO:0000313" key="4">
    <source>
        <dbReference type="EMBL" id="ADK81975.1"/>
    </source>
</evidence>
<protein>
    <submittedName>
        <fullName evidence="4">WD40 repeat, subgroup</fullName>
    </submittedName>
</protein>
<dbReference type="Proteomes" id="UP000002318">
    <property type="component" value="Chromosome"/>
</dbReference>
<dbReference type="RefSeq" id="WP_013255434.1">
    <property type="nucleotide sequence ID" value="NC_014364.1"/>
</dbReference>
<dbReference type="SMART" id="SM00320">
    <property type="entry name" value="WD40"/>
    <property type="match status" value="3"/>
</dbReference>
<keyword evidence="2" id="KW-0677">Repeat</keyword>
<evidence type="ECO:0000256" key="1">
    <source>
        <dbReference type="ARBA" id="ARBA00022574"/>
    </source>
</evidence>
<dbReference type="PANTHER" id="PTHR44019">
    <property type="entry name" value="WD REPEAT-CONTAINING PROTEIN 55"/>
    <property type="match status" value="1"/>
</dbReference>
<dbReference type="STRING" id="573413.Spirs_2872"/>
<dbReference type="Gene3D" id="2.130.10.10">
    <property type="entry name" value="YVTN repeat-like/Quinoprotein amine dehydrogenase"/>
    <property type="match status" value="2"/>
</dbReference>
<dbReference type="PROSITE" id="PS00678">
    <property type="entry name" value="WD_REPEATS_1"/>
    <property type="match status" value="1"/>
</dbReference>
<dbReference type="PANTHER" id="PTHR44019:SF8">
    <property type="entry name" value="POC1 CENTRIOLAR PROTEIN HOMOLOG"/>
    <property type="match status" value="1"/>
</dbReference>
<evidence type="ECO:0000313" key="5">
    <source>
        <dbReference type="Proteomes" id="UP000002318"/>
    </source>
</evidence>
<dbReference type="PROSITE" id="PS50294">
    <property type="entry name" value="WD_REPEATS_REGION"/>
    <property type="match status" value="1"/>
</dbReference>
<dbReference type="InterPro" id="IPR011047">
    <property type="entry name" value="Quinoprotein_ADH-like_sf"/>
</dbReference>
<name>E1R290_SEDSS</name>
<dbReference type="HOGENOM" id="CLU_019092_1_0_12"/>
<organism evidence="4 5">
    <name type="scientific">Sediminispirochaeta smaragdinae (strain DSM 11293 / JCM 15392 / SEBR 4228)</name>
    <name type="common">Spirochaeta smaragdinae</name>
    <dbReference type="NCBI Taxonomy" id="573413"/>
    <lineage>
        <taxon>Bacteria</taxon>
        <taxon>Pseudomonadati</taxon>
        <taxon>Spirochaetota</taxon>
        <taxon>Spirochaetia</taxon>
        <taxon>Spirochaetales</taxon>
        <taxon>Spirochaetaceae</taxon>
        <taxon>Sediminispirochaeta</taxon>
    </lineage>
</organism>